<gene>
    <name evidence="2" type="ORF">PR048_001185</name>
</gene>
<evidence type="ECO:0000313" key="2">
    <source>
        <dbReference type="EMBL" id="KAJ8895846.1"/>
    </source>
</evidence>
<dbReference type="EMBL" id="JARBHB010000001">
    <property type="protein sequence ID" value="KAJ8895846.1"/>
    <property type="molecule type" value="Genomic_DNA"/>
</dbReference>
<keyword evidence="3" id="KW-1185">Reference proteome</keyword>
<evidence type="ECO:0000313" key="3">
    <source>
        <dbReference type="Proteomes" id="UP001159363"/>
    </source>
</evidence>
<reference evidence="2 3" key="1">
    <citation type="submission" date="2023-02" db="EMBL/GenBank/DDBJ databases">
        <title>LHISI_Scaffold_Assembly.</title>
        <authorList>
            <person name="Stuart O.P."/>
            <person name="Cleave R."/>
            <person name="Magrath M.J.L."/>
            <person name="Mikheyev A.S."/>
        </authorList>
    </citation>
    <scope>NUCLEOTIDE SEQUENCE [LARGE SCALE GENOMIC DNA]</scope>
    <source>
        <strain evidence="2">Daus_M_001</strain>
        <tissue evidence="2">Leg muscle</tissue>
    </source>
</reference>
<sequence>MAECARAKLGVDDEWRCGSTASEVFVDERTETLGPPATCGKHGEVPPPPIPFLFRTQVSRDAGRRLACRGPSSAVPVVMGKFLLAKLARTHGRHLRTAGLSGNGTQAGADSESWRRKTTGVIVSGSAPDKQRQRVPLDVSYVTRQTDLAGRQQKLPACMLTLKVQACIIASYRDYNHGLDYSTPIKAKRVRFPAGSPPDSRMWEPCRTVPLVGGSNWIYSVFPVLAAPYSPRFTLIDSQDLDGNTARLARRSDEALGVLVSVARIAPSLLDRGRAGTSSFACEALMDIPTSTGSSQRRCSPP</sequence>
<organism evidence="2 3">
    <name type="scientific">Dryococelus australis</name>
    <dbReference type="NCBI Taxonomy" id="614101"/>
    <lineage>
        <taxon>Eukaryota</taxon>
        <taxon>Metazoa</taxon>
        <taxon>Ecdysozoa</taxon>
        <taxon>Arthropoda</taxon>
        <taxon>Hexapoda</taxon>
        <taxon>Insecta</taxon>
        <taxon>Pterygota</taxon>
        <taxon>Neoptera</taxon>
        <taxon>Polyneoptera</taxon>
        <taxon>Phasmatodea</taxon>
        <taxon>Verophasmatodea</taxon>
        <taxon>Anareolatae</taxon>
        <taxon>Phasmatidae</taxon>
        <taxon>Eurycanthinae</taxon>
        <taxon>Dryococelus</taxon>
    </lineage>
</organism>
<feature type="region of interest" description="Disordered" evidence="1">
    <location>
        <begin position="96"/>
        <end position="115"/>
    </location>
</feature>
<name>A0ABQ9IGR9_9NEOP</name>
<comment type="caution">
    <text evidence="2">The sequence shown here is derived from an EMBL/GenBank/DDBJ whole genome shotgun (WGS) entry which is preliminary data.</text>
</comment>
<accession>A0ABQ9IGR9</accession>
<evidence type="ECO:0000256" key="1">
    <source>
        <dbReference type="SAM" id="MobiDB-lite"/>
    </source>
</evidence>
<proteinExistence type="predicted"/>
<protein>
    <submittedName>
        <fullName evidence="2">Uncharacterized protein</fullName>
    </submittedName>
</protein>
<dbReference type="Proteomes" id="UP001159363">
    <property type="component" value="Chromosome 1"/>
</dbReference>